<keyword evidence="3" id="KW-1185">Reference proteome</keyword>
<dbReference type="RefSeq" id="WP_070177880.1">
    <property type="nucleotide sequence ID" value="NZ_BMJR01000002.1"/>
</dbReference>
<dbReference type="STRING" id="1856405.BFC17_04400"/>
<dbReference type="AlphaFoldDB" id="A0A1E8FC53"/>
<dbReference type="EMBL" id="MJIC01000015">
    <property type="protein sequence ID" value="OFI33504.1"/>
    <property type="molecule type" value="Genomic_DNA"/>
</dbReference>
<dbReference type="InterPro" id="IPR050483">
    <property type="entry name" value="CoA-transferase_III_domain"/>
</dbReference>
<dbReference type="InterPro" id="IPR044855">
    <property type="entry name" value="CoA-Trfase_III_dom3_sf"/>
</dbReference>
<evidence type="ECO:0008006" key="4">
    <source>
        <dbReference type="Google" id="ProtNLM"/>
    </source>
</evidence>
<dbReference type="Pfam" id="PF02515">
    <property type="entry name" value="CoA_transf_3"/>
    <property type="match status" value="1"/>
</dbReference>
<name>A0A1E8FC53_9ALTE</name>
<evidence type="ECO:0000313" key="2">
    <source>
        <dbReference type="EMBL" id="OFI33504.1"/>
    </source>
</evidence>
<dbReference type="Proteomes" id="UP000176037">
    <property type="component" value="Unassembled WGS sequence"/>
</dbReference>
<reference evidence="2 3" key="1">
    <citation type="submission" date="2016-09" db="EMBL/GenBank/DDBJ databases">
        <title>Alteromonas lipolytica, a new species isolated from sea water.</title>
        <authorList>
            <person name="Wu Y.-H."/>
            <person name="Cheng H."/>
            <person name="Xu X.-W."/>
        </authorList>
    </citation>
    <scope>NUCLEOTIDE SEQUENCE [LARGE SCALE GENOMIC DNA]</scope>
    <source>
        <strain evidence="2 3">JW12</strain>
    </source>
</reference>
<comment type="caution">
    <text evidence="2">The sequence shown here is derived from an EMBL/GenBank/DDBJ whole genome shotgun (WGS) entry which is preliminary data.</text>
</comment>
<gene>
    <name evidence="2" type="ORF">BFC17_04400</name>
</gene>
<dbReference type="PANTHER" id="PTHR48207:SF3">
    <property type="entry name" value="SUCCINATE--HYDROXYMETHYLGLUTARATE COA-TRANSFERASE"/>
    <property type="match status" value="1"/>
</dbReference>
<organism evidence="2 3">
    <name type="scientific">Alteromonas lipolytica</name>
    <dbReference type="NCBI Taxonomy" id="1856405"/>
    <lineage>
        <taxon>Bacteria</taxon>
        <taxon>Pseudomonadati</taxon>
        <taxon>Pseudomonadota</taxon>
        <taxon>Gammaproteobacteria</taxon>
        <taxon>Alteromonadales</taxon>
        <taxon>Alteromonadaceae</taxon>
        <taxon>Alteromonas/Salinimonas group</taxon>
        <taxon>Alteromonas</taxon>
    </lineage>
</organism>
<sequence>MSTQRPLDGIRVVDFSWAIVGNTATKLLGDFGAEILKVESWSRRSMERMRDIVANDNPTSPDNKLWFAHIATSKKSITPELKDPRGRKIIEDLIREADVVVENFSPGTLARMGFGYDVLRELNPKIILASGSIFGQSGPMSGFPGVDATGAARSGRIAASGYPDGRALVPGLTYGDSVLPFFIASGVMAALERRDRTGQGCWIDGAMQEVLVQQMWPLIDASLKGNKDSWRTGNRHADTAPHNVYPLRGEDKWLAIEVWDEQEWQALCEAMDRPELFTDKRFASVSLRKANEDELDSIIAQWTASREQDGEALMYSLQAAGIAAGVVRHTADLVDVDPQLKHRGFLSELSHPVMGTFGHQRTPITLTDGASSMTHSPLLGQHTEQVCKEILGMSDEEIATLAADGVFGNPG</sequence>
<dbReference type="InterPro" id="IPR023606">
    <property type="entry name" value="CoA-Trfase_III_dom_1_sf"/>
</dbReference>
<keyword evidence="1" id="KW-0808">Transferase</keyword>
<proteinExistence type="predicted"/>
<dbReference type="OrthoDB" id="9058532at2"/>
<protein>
    <recommendedName>
        <fullName evidence="4">CoA transferase</fullName>
    </recommendedName>
</protein>
<evidence type="ECO:0000313" key="3">
    <source>
        <dbReference type="Proteomes" id="UP000176037"/>
    </source>
</evidence>
<dbReference type="Gene3D" id="3.30.1540.10">
    <property type="entry name" value="formyl-coa transferase, domain 3"/>
    <property type="match status" value="1"/>
</dbReference>
<dbReference type="Gene3D" id="3.40.50.10540">
    <property type="entry name" value="Crotonobetainyl-coa:carnitine coa-transferase, domain 1"/>
    <property type="match status" value="1"/>
</dbReference>
<dbReference type="PANTHER" id="PTHR48207">
    <property type="entry name" value="SUCCINATE--HYDROXYMETHYLGLUTARATE COA-TRANSFERASE"/>
    <property type="match status" value="1"/>
</dbReference>
<evidence type="ECO:0000256" key="1">
    <source>
        <dbReference type="ARBA" id="ARBA00022679"/>
    </source>
</evidence>
<accession>A0A1E8FC53</accession>
<dbReference type="SUPFAM" id="SSF89796">
    <property type="entry name" value="CoA-transferase family III (CaiB/BaiF)"/>
    <property type="match status" value="1"/>
</dbReference>
<dbReference type="InterPro" id="IPR003673">
    <property type="entry name" value="CoA-Trfase_fam_III"/>
</dbReference>
<dbReference type="GO" id="GO:0008410">
    <property type="term" value="F:CoA-transferase activity"/>
    <property type="evidence" value="ECO:0007669"/>
    <property type="project" value="TreeGrafter"/>
</dbReference>